<gene>
    <name evidence="1" type="ORF">T4D_7642</name>
</gene>
<dbReference type="AlphaFoldDB" id="A0A0V1E1H9"/>
<proteinExistence type="predicted"/>
<dbReference type="EMBL" id="JYDT01001215">
    <property type="protein sequence ID" value="KRY67361.1"/>
    <property type="molecule type" value="Genomic_DNA"/>
</dbReference>
<keyword evidence="2" id="KW-1185">Reference proteome</keyword>
<sequence length="31" mass="3436">MSQAPGILARLHPHSYLTIARLSLLIKAHRA</sequence>
<dbReference type="Proteomes" id="UP000054995">
    <property type="component" value="Unassembled WGS sequence"/>
</dbReference>
<reference evidence="1 2" key="1">
    <citation type="submission" date="2015-01" db="EMBL/GenBank/DDBJ databases">
        <title>Evolution of Trichinella species and genotypes.</title>
        <authorList>
            <person name="Korhonen P.K."/>
            <person name="Edoardo P."/>
            <person name="Giuseppe L.R."/>
            <person name="Gasser R.B."/>
        </authorList>
    </citation>
    <scope>NUCLEOTIDE SEQUENCE [LARGE SCALE GENOMIC DNA]</scope>
    <source>
        <strain evidence="1">ISS470</strain>
    </source>
</reference>
<name>A0A0V1E1H9_TRIPS</name>
<protein>
    <submittedName>
        <fullName evidence="1">Uncharacterized protein</fullName>
    </submittedName>
</protein>
<accession>A0A0V1E1H9</accession>
<organism evidence="1 2">
    <name type="scientific">Trichinella pseudospiralis</name>
    <name type="common">Parasitic roundworm</name>
    <dbReference type="NCBI Taxonomy" id="6337"/>
    <lineage>
        <taxon>Eukaryota</taxon>
        <taxon>Metazoa</taxon>
        <taxon>Ecdysozoa</taxon>
        <taxon>Nematoda</taxon>
        <taxon>Enoplea</taxon>
        <taxon>Dorylaimia</taxon>
        <taxon>Trichinellida</taxon>
        <taxon>Trichinellidae</taxon>
        <taxon>Trichinella</taxon>
    </lineage>
</organism>
<evidence type="ECO:0000313" key="1">
    <source>
        <dbReference type="EMBL" id="KRY67361.1"/>
    </source>
</evidence>
<evidence type="ECO:0000313" key="2">
    <source>
        <dbReference type="Proteomes" id="UP000054995"/>
    </source>
</evidence>
<comment type="caution">
    <text evidence="1">The sequence shown here is derived from an EMBL/GenBank/DDBJ whole genome shotgun (WGS) entry which is preliminary data.</text>
</comment>